<dbReference type="Pfam" id="PF00789">
    <property type="entry name" value="UBX"/>
    <property type="match status" value="1"/>
</dbReference>
<evidence type="ECO:0000259" key="2">
    <source>
        <dbReference type="PROSITE" id="PS50033"/>
    </source>
</evidence>
<name>A0A915JA14_ROMCU</name>
<dbReference type="InterPro" id="IPR001012">
    <property type="entry name" value="UBX_dom"/>
</dbReference>
<dbReference type="GO" id="GO:0042593">
    <property type="term" value="P:glucose homeostasis"/>
    <property type="evidence" value="ECO:0007669"/>
    <property type="project" value="TreeGrafter"/>
</dbReference>
<evidence type="ECO:0000313" key="4">
    <source>
        <dbReference type="WBParaSite" id="nRc.2.0.1.t23324-RA"/>
    </source>
</evidence>
<keyword evidence="3" id="KW-1185">Reference proteome</keyword>
<dbReference type="GO" id="GO:0005737">
    <property type="term" value="C:cytoplasm"/>
    <property type="evidence" value="ECO:0007669"/>
    <property type="project" value="TreeGrafter"/>
</dbReference>
<dbReference type="InterPro" id="IPR029071">
    <property type="entry name" value="Ubiquitin-like_domsf"/>
</dbReference>
<dbReference type="SMART" id="SM00166">
    <property type="entry name" value="UBX"/>
    <property type="match status" value="1"/>
</dbReference>
<dbReference type="GO" id="GO:0012506">
    <property type="term" value="C:vesicle membrane"/>
    <property type="evidence" value="ECO:0007669"/>
    <property type="project" value="TreeGrafter"/>
</dbReference>
<dbReference type="PROSITE" id="PS50033">
    <property type="entry name" value="UBX"/>
    <property type="match status" value="1"/>
</dbReference>
<feature type="region of interest" description="Disordered" evidence="1">
    <location>
        <begin position="190"/>
        <end position="211"/>
    </location>
</feature>
<evidence type="ECO:0000256" key="1">
    <source>
        <dbReference type="SAM" id="MobiDB-lite"/>
    </source>
</evidence>
<organism evidence="3 4">
    <name type="scientific">Romanomermis culicivorax</name>
    <name type="common">Nematode worm</name>
    <dbReference type="NCBI Taxonomy" id="13658"/>
    <lineage>
        <taxon>Eukaryota</taxon>
        <taxon>Metazoa</taxon>
        <taxon>Ecdysozoa</taxon>
        <taxon>Nematoda</taxon>
        <taxon>Enoplea</taxon>
        <taxon>Dorylaimia</taxon>
        <taxon>Mermithida</taxon>
        <taxon>Mermithoidea</taxon>
        <taxon>Mermithidae</taxon>
        <taxon>Romanomermis</taxon>
    </lineage>
</organism>
<dbReference type="GO" id="GO:0005634">
    <property type="term" value="C:nucleus"/>
    <property type="evidence" value="ECO:0007669"/>
    <property type="project" value="TreeGrafter"/>
</dbReference>
<feature type="domain" description="UBX" evidence="2">
    <location>
        <begin position="52"/>
        <end position="127"/>
    </location>
</feature>
<dbReference type="PANTHER" id="PTHR46467">
    <property type="entry name" value="TETHER CONTAINING UBX DOMAIN FOR GLUT4"/>
    <property type="match status" value="1"/>
</dbReference>
<accession>A0A915JA14</accession>
<sequence>MDEVAEPTADFFDVTVDDLKSQLDSLREQSSDQFSLISRHVVRQKNEQAMKKAYKFSVIRVQFVDGTILQGTFRSIEKVSAIYHFVQSFLDDDNLGFDLVMPINKTLNQLDQTLIQANLAPRAMLIFKCRNQDAQKLAECLKKLSTHIYRKSQAEAELTAQECLLLNETFVPYQPPKATLERLTGGGHVTYESQSSSSKIPPRNVPKWLKK</sequence>
<evidence type="ECO:0000313" key="3">
    <source>
        <dbReference type="Proteomes" id="UP000887565"/>
    </source>
</evidence>
<dbReference type="PANTHER" id="PTHR46467:SF1">
    <property type="entry name" value="TETHER CONTAINING UBX DOMAIN FOR GLUT4"/>
    <property type="match status" value="1"/>
</dbReference>
<dbReference type="GO" id="GO:0006886">
    <property type="term" value="P:intracellular protein transport"/>
    <property type="evidence" value="ECO:0007669"/>
    <property type="project" value="TreeGrafter"/>
</dbReference>
<protein>
    <submittedName>
        <fullName evidence="4">UBX domain-containing protein</fullName>
    </submittedName>
</protein>
<dbReference type="SUPFAM" id="SSF54236">
    <property type="entry name" value="Ubiquitin-like"/>
    <property type="match status" value="1"/>
</dbReference>
<dbReference type="WBParaSite" id="nRc.2.0.1.t23324-RA">
    <property type="protein sequence ID" value="nRc.2.0.1.t23324-RA"/>
    <property type="gene ID" value="nRc.2.0.1.g23324"/>
</dbReference>
<proteinExistence type="predicted"/>
<dbReference type="Proteomes" id="UP000887565">
    <property type="component" value="Unplaced"/>
</dbReference>
<reference evidence="4" key="1">
    <citation type="submission" date="2022-11" db="UniProtKB">
        <authorList>
            <consortium name="WormBaseParasite"/>
        </authorList>
    </citation>
    <scope>IDENTIFICATION</scope>
</reference>
<dbReference type="Gene3D" id="3.10.20.90">
    <property type="entry name" value="Phosphatidylinositol 3-kinase Catalytic Subunit, Chain A, domain 1"/>
    <property type="match status" value="1"/>
</dbReference>
<dbReference type="AlphaFoldDB" id="A0A915JA14"/>
<dbReference type="OMA" id="THIYRKS"/>